<keyword evidence="2" id="KW-1185">Reference proteome</keyword>
<sequence length="47" mass="5566">MTLLKRFAMKFYPDENMVDEEIAISGKAVQMYEIEIEHMSGKEVQER</sequence>
<reference evidence="1" key="1">
    <citation type="submission" date="2009-07" db="EMBL/GenBank/DDBJ databases">
        <authorList>
            <person name="Weinstock G."/>
            <person name="Sodergren E."/>
            <person name="Clifton S."/>
            <person name="Fulton L."/>
            <person name="Fulton B."/>
            <person name="Courtney L."/>
            <person name="Fronick C."/>
            <person name="Harrison M."/>
            <person name="Strong C."/>
            <person name="Farmer C."/>
            <person name="Delahaunty K."/>
            <person name="Markovic C."/>
            <person name="Hall O."/>
            <person name="Minx P."/>
            <person name="Tomlinson C."/>
            <person name="Mitreva M."/>
            <person name="Nelson J."/>
            <person name="Hou S."/>
            <person name="Wollam A."/>
            <person name="Pepin K.H."/>
            <person name="Johnson M."/>
            <person name="Bhonagiri V."/>
            <person name="Nash W.E."/>
            <person name="Warren W."/>
            <person name="Chinwalla A."/>
            <person name="Mardis E.R."/>
            <person name="Wilson R.K."/>
        </authorList>
    </citation>
    <scope>NUCLEOTIDE SEQUENCE [LARGE SCALE GENOMIC DNA]</scope>
    <source>
        <strain evidence="1">DSM 14469</strain>
    </source>
</reference>
<evidence type="ECO:0000313" key="1">
    <source>
        <dbReference type="EMBL" id="EET58849.1"/>
    </source>
</evidence>
<dbReference type="Proteomes" id="UP000005561">
    <property type="component" value="Unassembled WGS sequence"/>
</dbReference>
<protein>
    <submittedName>
        <fullName evidence="1">Uncharacterized protein</fullName>
    </submittedName>
</protein>
<name>C6LKF0_9FIRM</name>
<dbReference type="AlphaFoldDB" id="C6LKF0"/>
<evidence type="ECO:0000313" key="2">
    <source>
        <dbReference type="Proteomes" id="UP000005561"/>
    </source>
</evidence>
<dbReference type="EMBL" id="ACCL02000024">
    <property type="protein sequence ID" value="EET58849.1"/>
    <property type="molecule type" value="Genomic_DNA"/>
</dbReference>
<gene>
    <name evidence="1" type="ORF">BRYFOR_09137</name>
</gene>
<proteinExistence type="predicted"/>
<accession>C6LKF0</accession>
<comment type="caution">
    <text evidence="1">The sequence shown here is derived from an EMBL/GenBank/DDBJ whole genome shotgun (WGS) entry which is preliminary data.</text>
</comment>
<organism evidence="1 2">
    <name type="scientific">Marvinbryantia formatexigens DSM 14469</name>
    <dbReference type="NCBI Taxonomy" id="478749"/>
    <lineage>
        <taxon>Bacteria</taxon>
        <taxon>Bacillati</taxon>
        <taxon>Bacillota</taxon>
        <taxon>Clostridia</taxon>
        <taxon>Lachnospirales</taxon>
        <taxon>Lachnospiraceae</taxon>
        <taxon>Marvinbryantia</taxon>
    </lineage>
</organism>